<dbReference type="InterPro" id="IPR006370">
    <property type="entry name" value="HB_polyprenyltransferase-like"/>
</dbReference>
<dbReference type="OrthoDB" id="18170at2759"/>
<dbReference type="Gene3D" id="1.20.120.1780">
    <property type="entry name" value="UbiA prenyltransferase"/>
    <property type="match status" value="1"/>
</dbReference>
<proteinExistence type="inferred from homology"/>
<evidence type="ECO:0000313" key="12">
    <source>
        <dbReference type="Proteomes" id="UP000221165"/>
    </source>
</evidence>
<reference evidence="11 12" key="1">
    <citation type="journal article" date="2017" name="Int. J. Parasitol.">
        <title>The genome of the protozoan parasite Cystoisospora suis and a reverse vaccinology approach to identify vaccine candidates.</title>
        <authorList>
            <person name="Palmieri N."/>
            <person name="Shrestha A."/>
            <person name="Ruttkowski B."/>
            <person name="Beck T."/>
            <person name="Vogl C."/>
            <person name="Tomley F."/>
            <person name="Blake D.P."/>
            <person name="Joachim A."/>
        </authorList>
    </citation>
    <scope>NUCLEOTIDE SEQUENCE [LARGE SCALE GENOMIC DNA]</scope>
    <source>
        <strain evidence="11 12">Wien I</strain>
    </source>
</reference>
<keyword evidence="9" id="KW-0496">Mitochondrion</keyword>
<comment type="pathway">
    <text evidence="3">Secondary metabolite biosynthesis.</text>
</comment>
<comment type="subcellular location">
    <subcellularLocation>
        <location evidence="2">Membrane</location>
        <topology evidence="2">Multi-pass membrane protein</topology>
    </subcellularLocation>
    <subcellularLocation>
        <location evidence="9">Mitochondrion inner membrane</location>
        <topology evidence="9">Multi-pass membrane protein</topology>
        <orientation evidence="9">Matrix side</orientation>
    </subcellularLocation>
</comment>
<dbReference type="EC" id="2.5.1.39" evidence="9"/>
<evidence type="ECO:0000256" key="5">
    <source>
        <dbReference type="ARBA" id="ARBA00022679"/>
    </source>
</evidence>
<dbReference type="InterPro" id="IPR044878">
    <property type="entry name" value="UbiA_sf"/>
</dbReference>
<keyword evidence="9" id="KW-0831">Ubiquinone biosynthesis</keyword>
<evidence type="ECO:0000256" key="4">
    <source>
        <dbReference type="ARBA" id="ARBA00005985"/>
    </source>
</evidence>
<evidence type="ECO:0000256" key="9">
    <source>
        <dbReference type="HAMAP-Rule" id="MF_03189"/>
    </source>
</evidence>
<dbReference type="Gene3D" id="1.10.357.140">
    <property type="entry name" value="UbiA prenyltransferase"/>
    <property type="match status" value="1"/>
</dbReference>
<feature type="compositionally biased region" description="Basic and acidic residues" evidence="10">
    <location>
        <begin position="806"/>
        <end position="819"/>
    </location>
</feature>
<feature type="compositionally biased region" description="Basic and acidic residues" evidence="10">
    <location>
        <begin position="779"/>
        <end position="798"/>
    </location>
</feature>
<dbReference type="GO" id="GO:0008412">
    <property type="term" value="F:4-hydroxybenzoate polyprenyltransferase activity"/>
    <property type="evidence" value="ECO:0007669"/>
    <property type="project" value="UniProtKB-EC"/>
</dbReference>
<dbReference type="PANTHER" id="PTHR11048:SF28">
    <property type="entry name" value="4-HYDROXYBENZOATE POLYPRENYLTRANSFERASE, MITOCHONDRIAL"/>
    <property type="match status" value="1"/>
</dbReference>
<feature type="region of interest" description="Disordered" evidence="10">
    <location>
        <begin position="179"/>
        <end position="226"/>
    </location>
</feature>
<feature type="transmembrane region" description="Helical" evidence="9">
    <location>
        <begin position="489"/>
        <end position="507"/>
    </location>
</feature>
<gene>
    <name evidence="11" type="ORF">CSUI_004375</name>
</gene>
<dbReference type="FunFam" id="1.10.357.140:FF:000008">
    <property type="entry name" value="4-hydroxybenzoate octaprenyltransferase"/>
    <property type="match status" value="1"/>
</dbReference>
<feature type="region of interest" description="Disordered" evidence="10">
    <location>
        <begin position="779"/>
        <end position="819"/>
    </location>
</feature>
<comment type="caution">
    <text evidence="11">The sequence shown here is derived from an EMBL/GenBank/DDBJ whole genome shotgun (WGS) entry which is preliminary data.</text>
</comment>
<dbReference type="GO" id="GO:0006744">
    <property type="term" value="P:ubiquinone biosynthetic process"/>
    <property type="evidence" value="ECO:0007669"/>
    <property type="project" value="UniProtKB-UniRule"/>
</dbReference>
<comment type="function">
    <text evidence="9">Catalyzes the prenylation of para-hydroxybenzoate (PHB) with an all-trans polyprenyl group. Mediates the second step in the final reaction sequence of coenzyme Q (CoQ) biosynthesis, which is the condensation of the polyisoprenoid side chain with PHB, generating the first membrane-bound Q intermediate.</text>
</comment>
<keyword evidence="9" id="KW-0999">Mitochondrion inner membrane</keyword>
<evidence type="ECO:0000256" key="8">
    <source>
        <dbReference type="ARBA" id="ARBA00023136"/>
    </source>
</evidence>
<comment type="cofactor">
    <cofactor evidence="1 9">
        <name>Mg(2+)</name>
        <dbReference type="ChEBI" id="CHEBI:18420"/>
    </cofactor>
</comment>
<keyword evidence="12" id="KW-1185">Reference proteome</keyword>
<comment type="catalytic activity">
    <reaction evidence="9">
        <text>an all-trans-polyprenyl diphosphate + 4-hydroxybenzoate = a 4-hydroxy-3-(all-trans-polyprenyl)benzoate + diphosphate</text>
        <dbReference type="Rhea" id="RHEA:44504"/>
        <dbReference type="Rhea" id="RHEA-COMP:9514"/>
        <dbReference type="Rhea" id="RHEA-COMP:9564"/>
        <dbReference type="ChEBI" id="CHEBI:17879"/>
        <dbReference type="ChEBI" id="CHEBI:33019"/>
        <dbReference type="ChEBI" id="CHEBI:58914"/>
        <dbReference type="ChEBI" id="CHEBI:78396"/>
        <dbReference type="EC" id="2.5.1.39"/>
    </reaction>
</comment>
<feature type="region of interest" description="Disordered" evidence="10">
    <location>
        <begin position="316"/>
        <end position="344"/>
    </location>
</feature>
<dbReference type="UniPathway" id="UPA00232"/>
<dbReference type="Pfam" id="PF01040">
    <property type="entry name" value="UbiA"/>
    <property type="match status" value="2"/>
</dbReference>
<dbReference type="GO" id="GO:0008299">
    <property type="term" value="P:isoprenoid biosynthetic process"/>
    <property type="evidence" value="ECO:0007669"/>
    <property type="project" value="UniProtKB-UniRule"/>
</dbReference>
<evidence type="ECO:0000256" key="6">
    <source>
        <dbReference type="ARBA" id="ARBA00022692"/>
    </source>
</evidence>
<sequence>MVLNSNKKKKRKKKISLLHGSSPCLRLAPYSCSSFSSSSSYPCLFGRIRLKFVSFLLPLRGACHSHIPLQQHPTLPAVFACCKFFSSSSLSRSSSLPSLSSISPFSFSSFPPSYRFFSSSSFSSSSSVSPLLSSPVLLTSSSSLSFHSSSPPTSTRRSSLIHRCSHLSSAFSSSQTSSTLSLQSNTTPPSSSSQSSSSSSSSSSHSSSSSSHSSSSSSSSDSSSSSSFFSSSFIFSLLRRSLPSSLLSKLSAYFHLSRLHAPIGSWLLFWPCAHSALLALPATPHSLTYSLASSAYIREQTEGSTLHQLIQAWKDRHLPHSPPNTSPSYEAEEEKEEGEKEEEKGGFIENVKSIFLSSLPFGREGDGHTERLLGRQESLSLFFTEKNTRRQNETEGEEEGEKKEKLFAPIEDLWGVCVKSILLCGCGSILMRSAGCIINDLTDRHLDAQVSRTRNRPLASGRLSPKEAFFSLFLHLLLSLFILLQFNPLTVLVALSSMFLVCLYPFMKRVTSFPQAVLGLTFNWGALVGWISILHSFHSSSSSSSSSSLSLSPSLSSSFSDNSPLGGSCTSSSSSSSLSPDEEDKKIYHLSSSQSPTYQQRLHTTHPTPSSSSSFFSSLSGKLVSPFNTSESSSSSSSSFSSFLSPCISLYLSSVFWTLTYDTIYAHQDKRDDVKAGIKSTALFFGDKKTPFYISIFSSLYAVGLIFTGLQADMSWPYYAVGVGGCLAQLLKQSMLTNLNDTLACAKAFRSNHTVGVTLFLGILASKVYERIVYMKREKQDNERRNDDEGMEDNKEAHEEEEEGEKDTKKRREEERRVV</sequence>
<feature type="transmembrane region" description="Helical" evidence="9">
    <location>
        <begin position="692"/>
        <end position="710"/>
    </location>
</feature>
<evidence type="ECO:0000256" key="7">
    <source>
        <dbReference type="ARBA" id="ARBA00022989"/>
    </source>
</evidence>
<comment type="pathway">
    <text evidence="9">Cofactor biosynthesis; ubiquinone biosynthesis.</text>
</comment>
<keyword evidence="9" id="KW-0414">Isoprene biosynthesis</keyword>
<dbReference type="PANTHER" id="PTHR11048">
    <property type="entry name" value="PRENYLTRANSFERASES"/>
    <property type="match status" value="1"/>
</dbReference>
<organism evidence="11 12">
    <name type="scientific">Cystoisospora suis</name>
    <dbReference type="NCBI Taxonomy" id="483139"/>
    <lineage>
        <taxon>Eukaryota</taxon>
        <taxon>Sar</taxon>
        <taxon>Alveolata</taxon>
        <taxon>Apicomplexa</taxon>
        <taxon>Conoidasida</taxon>
        <taxon>Coccidia</taxon>
        <taxon>Eucoccidiorida</taxon>
        <taxon>Eimeriorina</taxon>
        <taxon>Sarcocystidae</taxon>
        <taxon>Cystoisospora</taxon>
    </lineage>
</organism>
<dbReference type="InterPro" id="IPR039653">
    <property type="entry name" value="Prenyltransferase"/>
</dbReference>
<dbReference type="EMBL" id="MIGC01002024">
    <property type="protein sequence ID" value="PHJ21783.1"/>
    <property type="molecule type" value="Genomic_DNA"/>
</dbReference>
<dbReference type="HAMAP" id="MF_01635">
    <property type="entry name" value="UbiA"/>
    <property type="match status" value="1"/>
</dbReference>
<evidence type="ECO:0000256" key="10">
    <source>
        <dbReference type="SAM" id="MobiDB-lite"/>
    </source>
</evidence>
<dbReference type="PROSITE" id="PS00943">
    <property type="entry name" value="UBIA"/>
    <property type="match status" value="1"/>
</dbReference>
<dbReference type="InterPro" id="IPR030470">
    <property type="entry name" value="UbiA_prenylTrfase_CS"/>
</dbReference>
<evidence type="ECO:0000256" key="1">
    <source>
        <dbReference type="ARBA" id="ARBA00001946"/>
    </source>
</evidence>
<dbReference type="GeneID" id="94427778"/>
<keyword evidence="7 9" id="KW-1133">Transmembrane helix</keyword>
<evidence type="ECO:0000256" key="2">
    <source>
        <dbReference type="ARBA" id="ARBA00004141"/>
    </source>
</evidence>
<name>A0A2C6L1S0_9APIC</name>
<comment type="similarity">
    <text evidence="4 9">Belongs to the UbiA prenyltransferase family.</text>
</comment>
<dbReference type="Proteomes" id="UP000221165">
    <property type="component" value="Unassembled WGS sequence"/>
</dbReference>
<evidence type="ECO:0000313" key="11">
    <source>
        <dbReference type="EMBL" id="PHJ21783.1"/>
    </source>
</evidence>
<dbReference type="RefSeq" id="XP_067923463.1">
    <property type="nucleotide sequence ID" value="XM_068064567.1"/>
</dbReference>
<evidence type="ECO:0000256" key="3">
    <source>
        <dbReference type="ARBA" id="ARBA00005179"/>
    </source>
</evidence>
<dbReference type="VEuPathDB" id="ToxoDB:CSUI_004375"/>
<protein>
    <recommendedName>
        <fullName evidence="9">4-hydroxybenzoate polyprenyltransferase, mitochondrial</fullName>
        <shortName evidence="9">4-HB polyprenyltransferase</shortName>
        <ecNumber evidence="9">2.5.1.39</ecNumber>
    </recommendedName>
    <alternativeName>
        <fullName evidence="9">Para-hydroxybenzoate--polyprenyltransferase</fullName>
        <shortName evidence="9">PHB:PPT</shortName>
        <shortName evidence="9">PHB:polyprenyltransferase</shortName>
    </alternativeName>
</protein>
<keyword evidence="5 9" id="KW-0808">Transferase</keyword>
<feature type="compositionally biased region" description="Low complexity" evidence="10">
    <location>
        <begin position="559"/>
        <end position="579"/>
    </location>
</feature>
<feature type="region of interest" description="Disordered" evidence="10">
    <location>
        <begin position="559"/>
        <end position="581"/>
    </location>
</feature>
<accession>A0A2C6L1S0</accession>
<keyword evidence="6 9" id="KW-0812">Transmembrane</keyword>
<dbReference type="FunFam" id="1.20.120.1780:FF:000001">
    <property type="entry name" value="4-hydroxybenzoate octaprenyltransferase"/>
    <property type="match status" value="1"/>
</dbReference>
<dbReference type="GO" id="GO:0005743">
    <property type="term" value="C:mitochondrial inner membrane"/>
    <property type="evidence" value="ECO:0007669"/>
    <property type="project" value="UniProtKB-SubCell"/>
</dbReference>
<keyword evidence="8 9" id="KW-0472">Membrane</keyword>
<feature type="transmembrane region" description="Helical" evidence="9">
    <location>
        <begin position="513"/>
        <end position="534"/>
    </location>
</feature>
<dbReference type="InterPro" id="IPR000537">
    <property type="entry name" value="UbiA_prenyltransferase"/>
</dbReference>
<dbReference type="AlphaFoldDB" id="A0A2C6L1S0"/>
<dbReference type="CDD" id="cd13959">
    <property type="entry name" value="PT_UbiA_COQ2"/>
    <property type="match status" value="1"/>
</dbReference>